<evidence type="ECO:0000313" key="10">
    <source>
        <dbReference type="Proteomes" id="UP000229757"/>
    </source>
</evidence>
<dbReference type="Gene3D" id="3.30.2350.10">
    <property type="entry name" value="Pseudouridine synthase"/>
    <property type="match status" value="1"/>
</dbReference>
<dbReference type="GO" id="GO:0160148">
    <property type="term" value="F:tRNA pseudouridine(55) synthase activity"/>
    <property type="evidence" value="ECO:0007669"/>
    <property type="project" value="UniProtKB-EC"/>
</dbReference>
<evidence type="ECO:0000259" key="8">
    <source>
        <dbReference type="Pfam" id="PF16198"/>
    </source>
</evidence>
<reference evidence="9 10" key="1">
    <citation type="journal article" date="2017" name="Environ. Microbiol.">
        <title>Genomic and physiological analyses of 'Reinekea forsetii' reveal a versatile opportunistic lifestyle during spring algae blooms.</title>
        <authorList>
            <person name="Avci B."/>
            <person name="Hahnke R.L."/>
            <person name="Chafee M."/>
            <person name="Fischer T."/>
            <person name="Gruber-Vodicka H."/>
            <person name="Tegetmeyer H.E."/>
            <person name="Harder J."/>
            <person name="Fuchs B.M."/>
            <person name="Amann R.I."/>
            <person name="Teeling H."/>
        </authorList>
    </citation>
    <scope>NUCLEOTIDE SEQUENCE [LARGE SCALE GENOMIC DNA]</scope>
    <source>
        <strain evidence="9 10">Hel1_31_D35</strain>
    </source>
</reference>
<dbReference type="SUPFAM" id="SSF55120">
    <property type="entry name" value="Pseudouridine synthase"/>
    <property type="match status" value="1"/>
</dbReference>
<feature type="domain" description="Pseudouridine synthase II N-terminal" evidence="6">
    <location>
        <begin position="32"/>
        <end position="181"/>
    </location>
</feature>
<dbReference type="InterPro" id="IPR015947">
    <property type="entry name" value="PUA-like_sf"/>
</dbReference>
<keyword evidence="9" id="KW-0456">Lyase</keyword>
<dbReference type="HAMAP" id="MF_01080">
    <property type="entry name" value="TruB_bact"/>
    <property type="match status" value="1"/>
</dbReference>
<dbReference type="GO" id="GO:0016829">
    <property type="term" value="F:lyase activity"/>
    <property type="evidence" value="ECO:0007669"/>
    <property type="project" value="UniProtKB-KW"/>
</dbReference>
<dbReference type="GO" id="GO:0003723">
    <property type="term" value="F:RNA binding"/>
    <property type="evidence" value="ECO:0007669"/>
    <property type="project" value="InterPro"/>
</dbReference>
<evidence type="ECO:0000256" key="4">
    <source>
        <dbReference type="ARBA" id="ARBA00023235"/>
    </source>
</evidence>
<dbReference type="CDD" id="cd02573">
    <property type="entry name" value="PseudoU_synth_EcTruB"/>
    <property type="match status" value="1"/>
</dbReference>
<sequence>MARRRKGRPLNGVLLVDKPHGFSSNALLQKVRWLYQAQKAGHTGALDPLATGLLPICFGEATKFTQFLLDADKRYLTTGLLGIATDTLDAEGQIIATAAVPELSAADIEAVLRDRFVGPIEQIPPMYSALKRDGKKLYELARAGIEIELTARPVSIFENRLNAWASPDLSLEVKCSKGTYIRTLVADIGVALGTVAHVTALRRTEHGQFNIAQAISLDALIELQERGAIDEMDQLLISIDQLLIDLPVIQLTADRAKYFSNGNDVQTDHAPGQARVYGPDQDFLGVGQVSDVGRLQPERLIARADV</sequence>
<dbReference type="Gene3D" id="2.30.130.10">
    <property type="entry name" value="PUA domain"/>
    <property type="match status" value="1"/>
</dbReference>
<comment type="similarity">
    <text evidence="2 5">Belongs to the pseudouridine synthase TruB family. Type 1 subfamily.</text>
</comment>
<comment type="catalytic activity">
    <reaction evidence="1 5">
        <text>uridine(55) in tRNA = pseudouridine(55) in tRNA</text>
        <dbReference type="Rhea" id="RHEA:42532"/>
        <dbReference type="Rhea" id="RHEA-COMP:10101"/>
        <dbReference type="Rhea" id="RHEA-COMP:10102"/>
        <dbReference type="ChEBI" id="CHEBI:65314"/>
        <dbReference type="ChEBI" id="CHEBI:65315"/>
        <dbReference type="EC" id="5.4.99.25"/>
    </reaction>
</comment>
<feature type="domain" description="tRNA pseudouridine synthase II TruB subfamily 1 C-terminal" evidence="7">
    <location>
        <begin position="247"/>
        <end position="301"/>
    </location>
</feature>
<dbReference type="Pfam" id="PF09157">
    <property type="entry name" value="TruB-C_2"/>
    <property type="match status" value="1"/>
</dbReference>
<accession>A0A2K8KL56</accession>
<dbReference type="AlphaFoldDB" id="A0A2K8KL56"/>
<dbReference type="PANTHER" id="PTHR13767:SF2">
    <property type="entry name" value="PSEUDOURIDYLATE SYNTHASE TRUB1"/>
    <property type="match status" value="1"/>
</dbReference>
<evidence type="ECO:0000256" key="3">
    <source>
        <dbReference type="ARBA" id="ARBA00022694"/>
    </source>
</evidence>
<dbReference type="InterPro" id="IPR036974">
    <property type="entry name" value="PUA_sf"/>
</dbReference>
<dbReference type="GO" id="GO:1990481">
    <property type="term" value="P:mRNA pseudouridine synthesis"/>
    <property type="evidence" value="ECO:0007669"/>
    <property type="project" value="TreeGrafter"/>
</dbReference>
<evidence type="ECO:0000313" key="9">
    <source>
        <dbReference type="EMBL" id="ATX75655.1"/>
    </source>
</evidence>
<comment type="function">
    <text evidence="5">Responsible for synthesis of pseudouridine from uracil-55 in the psi GC loop of transfer RNAs.</text>
</comment>
<dbReference type="SUPFAM" id="SSF88697">
    <property type="entry name" value="PUA domain-like"/>
    <property type="match status" value="1"/>
</dbReference>
<organism evidence="9 10">
    <name type="scientific">Reinekea forsetii</name>
    <dbReference type="NCBI Taxonomy" id="1336806"/>
    <lineage>
        <taxon>Bacteria</taxon>
        <taxon>Pseudomonadati</taxon>
        <taxon>Pseudomonadota</taxon>
        <taxon>Gammaproteobacteria</taxon>
        <taxon>Oceanospirillales</taxon>
        <taxon>Saccharospirillaceae</taxon>
        <taxon>Reinekea</taxon>
    </lineage>
</organism>
<dbReference type="InterPro" id="IPR020103">
    <property type="entry name" value="PsdUridine_synth_cat_dom_sf"/>
</dbReference>
<evidence type="ECO:0000259" key="6">
    <source>
        <dbReference type="Pfam" id="PF01509"/>
    </source>
</evidence>
<name>A0A2K8KL56_9GAMM</name>
<dbReference type="InterPro" id="IPR032819">
    <property type="entry name" value="TruB_C"/>
</dbReference>
<dbReference type="InterPro" id="IPR014780">
    <property type="entry name" value="tRNA_psdUridine_synth_TruB"/>
</dbReference>
<dbReference type="EMBL" id="CP011797">
    <property type="protein sequence ID" value="ATX75655.1"/>
    <property type="molecule type" value="Genomic_DNA"/>
</dbReference>
<dbReference type="CDD" id="cd21152">
    <property type="entry name" value="PUA_TruB_bacterial"/>
    <property type="match status" value="1"/>
</dbReference>
<proteinExistence type="inferred from homology"/>
<feature type="active site" description="Nucleophile" evidence="5">
    <location>
        <position position="47"/>
    </location>
</feature>
<dbReference type="Proteomes" id="UP000229757">
    <property type="component" value="Chromosome"/>
</dbReference>
<gene>
    <name evidence="5" type="primary">truB</name>
    <name evidence="9" type="ORF">REIFOR_00485</name>
</gene>
<protein>
    <recommendedName>
        <fullName evidence="5">tRNA pseudouridine synthase B</fullName>
        <ecNumber evidence="5">5.4.99.25</ecNumber>
    </recommendedName>
    <alternativeName>
        <fullName evidence="5">tRNA pseudouridine(55) synthase</fullName>
        <shortName evidence="5">Psi55 synthase</shortName>
    </alternativeName>
    <alternativeName>
        <fullName evidence="5">tRNA pseudouridylate synthase</fullName>
    </alternativeName>
    <alternativeName>
        <fullName evidence="5">tRNA-uridine isomerase</fullName>
    </alternativeName>
</protein>
<dbReference type="InterPro" id="IPR002501">
    <property type="entry name" value="PsdUridine_synth_N"/>
</dbReference>
<dbReference type="Pfam" id="PF01509">
    <property type="entry name" value="TruB_N"/>
    <property type="match status" value="1"/>
</dbReference>
<dbReference type="EC" id="5.4.99.25" evidence="5"/>
<dbReference type="NCBIfam" id="TIGR00431">
    <property type="entry name" value="TruB"/>
    <property type="match status" value="1"/>
</dbReference>
<keyword evidence="3 5" id="KW-0819">tRNA processing</keyword>
<evidence type="ECO:0000259" key="7">
    <source>
        <dbReference type="Pfam" id="PF09157"/>
    </source>
</evidence>
<evidence type="ECO:0000256" key="5">
    <source>
        <dbReference type="HAMAP-Rule" id="MF_01080"/>
    </source>
</evidence>
<evidence type="ECO:0000256" key="2">
    <source>
        <dbReference type="ARBA" id="ARBA00005642"/>
    </source>
</evidence>
<dbReference type="InterPro" id="IPR015240">
    <property type="entry name" value="tRNA_sdUridine_synth_fam1_C"/>
</dbReference>
<dbReference type="KEGG" id="rfo:REIFOR_00485"/>
<evidence type="ECO:0000256" key="1">
    <source>
        <dbReference type="ARBA" id="ARBA00000385"/>
    </source>
</evidence>
<keyword evidence="10" id="KW-1185">Reference proteome</keyword>
<feature type="domain" description="tRNA pseudouridylate synthase B C-terminal" evidence="8">
    <location>
        <begin position="182"/>
        <end position="243"/>
    </location>
</feature>
<keyword evidence="4 5" id="KW-0413">Isomerase</keyword>
<dbReference type="Pfam" id="PF16198">
    <property type="entry name" value="TruB_C_2"/>
    <property type="match status" value="1"/>
</dbReference>
<dbReference type="RefSeq" id="WP_100256045.1">
    <property type="nucleotide sequence ID" value="NZ_CP011797.1"/>
</dbReference>
<dbReference type="PANTHER" id="PTHR13767">
    <property type="entry name" value="TRNA-PSEUDOURIDINE SYNTHASE"/>
    <property type="match status" value="1"/>
</dbReference>
<dbReference type="GO" id="GO:0031119">
    <property type="term" value="P:tRNA pseudouridine synthesis"/>
    <property type="evidence" value="ECO:0007669"/>
    <property type="project" value="UniProtKB-UniRule"/>
</dbReference>
<dbReference type="OrthoDB" id="9802309at2"/>